<proteinExistence type="predicted"/>
<dbReference type="AlphaFoldDB" id="A0A9P4M8E3"/>
<dbReference type="InterPro" id="IPR052897">
    <property type="entry name" value="Sec-Metab_Biosynth_Hydrolase"/>
</dbReference>
<dbReference type="SUPFAM" id="SSF53474">
    <property type="entry name" value="alpha/beta-Hydrolases"/>
    <property type="match status" value="1"/>
</dbReference>
<comment type="caution">
    <text evidence="2">The sequence shown here is derived from an EMBL/GenBank/DDBJ whole genome shotgun (WGS) entry which is preliminary data.</text>
</comment>
<dbReference type="InterPro" id="IPR029058">
    <property type="entry name" value="AB_hydrolase_fold"/>
</dbReference>
<dbReference type="PROSITE" id="PS51096">
    <property type="entry name" value="PTS_EIIA_TYPE_4"/>
    <property type="match status" value="1"/>
</dbReference>
<evidence type="ECO:0000259" key="1">
    <source>
        <dbReference type="PROSITE" id="PS51096"/>
    </source>
</evidence>
<feature type="domain" description="PTS EIIA type-4" evidence="1">
    <location>
        <begin position="17"/>
        <end position="150"/>
    </location>
</feature>
<name>A0A9P4M8E3_9PEZI</name>
<dbReference type="InterPro" id="IPR004701">
    <property type="entry name" value="PTS_EIIA_man-typ"/>
</dbReference>
<dbReference type="GO" id="GO:0016020">
    <property type="term" value="C:membrane"/>
    <property type="evidence" value="ECO:0007669"/>
    <property type="project" value="InterPro"/>
</dbReference>
<dbReference type="EMBL" id="ML978123">
    <property type="protein sequence ID" value="KAF2101533.1"/>
    <property type="molecule type" value="Genomic_DNA"/>
</dbReference>
<dbReference type="Pfam" id="PF12697">
    <property type="entry name" value="Abhydrolase_6"/>
    <property type="match status" value="1"/>
</dbReference>
<gene>
    <name evidence="2" type="ORF">NA57DRAFT_72973</name>
</gene>
<organism evidence="2 3">
    <name type="scientific">Rhizodiscina lignyota</name>
    <dbReference type="NCBI Taxonomy" id="1504668"/>
    <lineage>
        <taxon>Eukaryota</taxon>
        <taxon>Fungi</taxon>
        <taxon>Dikarya</taxon>
        <taxon>Ascomycota</taxon>
        <taxon>Pezizomycotina</taxon>
        <taxon>Dothideomycetes</taxon>
        <taxon>Pleosporomycetidae</taxon>
        <taxon>Aulographales</taxon>
        <taxon>Rhizodiscinaceae</taxon>
        <taxon>Rhizodiscina</taxon>
    </lineage>
</organism>
<evidence type="ECO:0000313" key="2">
    <source>
        <dbReference type="EMBL" id="KAF2101533.1"/>
    </source>
</evidence>
<dbReference type="GO" id="GO:0009401">
    <property type="term" value="P:phosphoenolpyruvate-dependent sugar phosphotransferase system"/>
    <property type="evidence" value="ECO:0007669"/>
    <property type="project" value="InterPro"/>
</dbReference>
<dbReference type="InterPro" id="IPR000073">
    <property type="entry name" value="AB_hydrolase_1"/>
</dbReference>
<sequence>MSKLSGGAQNVLAREHKPSIVIVHGSFHVPEHFDSLITVLSNAGYTVTVPLLPSISAKPAVTSLDPDIQAVRDAIEAELKDGKDVIVFAHSYGGVPSSSALKGLSKTVRESQGSKGGVIKIIYCASHLIDEGATLAELNPDALEAAKTVAVDGFMAPPEGFREQFYNLQTESIANHALSLLRLWSIGMVFTKATYAPWRHDEIPATYIFCEKDRAVPPPFQELLTKDRNFEIVRTDSDHSPFLDRPEWVAKVIRRAAGEDVMDL</sequence>
<evidence type="ECO:0000313" key="3">
    <source>
        <dbReference type="Proteomes" id="UP000799772"/>
    </source>
</evidence>
<dbReference type="Gene3D" id="3.40.50.1820">
    <property type="entry name" value="alpha/beta hydrolase"/>
    <property type="match status" value="1"/>
</dbReference>
<protein>
    <submittedName>
        <fullName evidence="2">Alpha/beta-hydrolase</fullName>
    </submittedName>
</protein>
<keyword evidence="3" id="KW-1185">Reference proteome</keyword>
<dbReference type="OrthoDB" id="1263307at2759"/>
<dbReference type="Proteomes" id="UP000799772">
    <property type="component" value="Unassembled WGS sequence"/>
</dbReference>
<reference evidence="2" key="1">
    <citation type="journal article" date="2020" name="Stud. Mycol.">
        <title>101 Dothideomycetes genomes: a test case for predicting lifestyles and emergence of pathogens.</title>
        <authorList>
            <person name="Haridas S."/>
            <person name="Albert R."/>
            <person name="Binder M."/>
            <person name="Bloem J."/>
            <person name="Labutti K."/>
            <person name="Salamov A."/>
            <person name="Andreopoulos B."/>
            <person name="Baker S."/>
            <person name="Barry K."/>
            <person name="Bills G."/>
            <person name="Bluhm B."/>
            <person name="Cannon C."/>
            <person name="Castanera R."/>
            <person name="Culley D."/>
            <person name="Daum C."/>
            <person name="Ezra D."/>
            <person name="Gonzalez J."/>
            <person name="Henrissat B."/>
            <person name="Kuo A."/>
            <person name="Liang C."/>
            <person name="Lipzen A."/>
            <person name="Lutzoni F."/>
            <person name="Magnuson J."/>
            <person name="Mondo S."/>
            <person name="Nolan M."/>
            <person name="Ohm R."/>
            <person name="Pangilinan J."/>
            <person name="Park H.-J."/>
            <person name="Ramirez L."/>
            <person name="Alfaro M."/>
            <person name="Sun H."/>
            <person name="Tritt A."/>
            <person name="Yoshinaga Y."/>
            <person name="Zwiers L.-H."/>
            <person name="Turgeon B."/>
            <person name="Goodwin S."/>
            <person name="Spatafora J."/>
            <person name="Crous P."/>
            <person name="Grigoriev I."/>
        </authorList>
    </citation>
    <scope>NUCLEOTIDE SEQUENCE</scope>
    <source>
        <strain evidence="2">CBS 133067</strain>
    </source>
</reference>
<accession>A0A9P4M8E3</accession>
<dbReference type="PANTHER" id="PTHR37017:SF11">
    <property type="entry name" value="ESTERASE_LIPASE_THIOESTERASE DOMAIN-CONTAINING PROTEIN"/>
    <property type="match status" value="1"/>
</dbReference>
<dbReference type="PANTHER" id="PTHR37017">
    <property type="entry name" value="AB HYDROLASE-1 DOMAIN-CONTAINING PROTEIN-RELATED"/>
    <property type="match status" value="1"/>
</dbReference>